<dbReference type="PROSITE" id="PS00800">
    <property type="entry name" value="PECTINESTERASE_1"/>
    <property type="match status" value="1"/>
</dbReference>
<dbReference type="EC" id="3.1.1.11" evidence="5 11"/>
<evidence type="ECO:0000313" key="14">
    <source>
        <dbReference type="Proteomes" id="UP000029120"/>
    </source>
</evidence>
<organism evidence="13 14">
    <name type="scientific">Arabis alpina</name>
    <name type="common">Alpine rock-cress</name>
    <dbReference type="NCBI Taxonomy" id="50452"/>
    <lineage>
        <taxon>Eukaryota</taxon>
        <taxon>Viridiplantae</taxon>
        <taxon>Streptophyta</taxon>
        <taxon>Embryophyta</taxon>
        <taxon>Tracheophyta</taxon>
        <taxon>Spermatophyta</taxon>
        <taxon>Magnoliopsida</taxon>
        <taxon>eudicotyledons</taxon>
        <taxon>Gunneridae</taxon>
        <taxon>Pentapetalae</taxon>
        <taxon>rosids</taxon>
        <taxon>malvids</taxon>
        <taxon>Brassicales</taxon>
        <taxon>Brassicaceae</taxon>
        <taxon>Arabideae</taxon>
        <taxon>Arabis</taxon>
    </lineage>
</organism>
<keyword evidence="14" id="KW-1185">Reference proteome</keyword>
<comment type="function">
    <text evidence="11">Acts in the modification of cell walls via demethylesterification of cell wall pectin.</text>
</comment>
<dbReference type="Gene3D" id="2.160.20.10">
    <property type="entry name" value="Single-stranded right-handed beta-helix, Pectin lyase-like"/>
    <property type="match status" value="1"/>
</dbReference>
<feature type="domain" description="Pectinesterase inhibitor" evidence="12">
    <location>
        <begin position="3"/>
        <end position="111"/>
    </location>
</feature>
<keyword evidence="10 11" id="KW-0961">Cell wall biogenesis/degradation</keyword>
<evidence type="ECO:0000256" key="1">
    <source>
        <dbReference type="ARBA" id="ARBA00004191"/>
    </source>
</evidence>
<evidence type="ECO:0000256" key="11">
    <source>
        <dbReference type="RuleBase" id="RU000589"/>
    </source>
</evidence>
<evidence type="ECO:0000256" key="10">
    <source>
        <dbReference type="ARBA" id="ARBA00023316"/>
    </source>
</evidence>
<dbReference type="CDD" id="cd15798">
    <property type="entry name" value="PMEI-like_3"/>
    <property type="match status" value="1"/>
</dbReference>
<dbReference type="Pfam" id="PF04043">
    <property type="entry name" value="PMEI"/>
    <property type="match status" value="1"/>
</dbReference>
<dbReference type="PANTHER" id="PTHR31707">
    <property type="entry name" value="PECTINESTERASE"/>
    <property type="match status" value="1"/>
</dbReference>
<keyword evidence="6 11" id="KW-0134">Cell wall</keyword>
<dbReference type="InterPro" id="IPR011050">
    <property type="entry name" value="Pectin_lyase_fold/virulence"/>
</dbReference>
<name>A0A087G4E8_ARAAL</name>
<dbReference type="Gramene" id="KFK24750">
    <property type="protein sequence ID" value="KFK24750"/>
    <property type="gene ID" value="AALP_AA8G019900"/>
</dbReference>
<dbReference type="UniPathway" id="UPA00545">
    <property type="reaction ID" value="UER00823"/>
</dbReference>
<comment type="similarity">
    <text evidence="4">In the C-terminal section; belongs to the pectinesterase family.</text>
</comment>
<comment type="pathway">
    <text evidence="2 11">Glycan metabolism; pectin degradation; 2-dehydro-3-deoxy-D-gluconate from pectin: step 1/5.</text>
</comment>
<keyword evidence="9 11" id="KW-0063">Aspartyl esterase</keyword>
<dbReference type="EMBL" id="CM002876">
    <property type="protein sequence ID" value="KFK24750.1"/>
    <property type="molecule type" value="Genomic_DNA"/>
</dbReference>
<dbReference type="OrthoDB" id="2019149at2759"/>
<gene>
    <name evidence="13" type="ordered locus">AALP_Aa8g019900</name>
</gene>
<dbReference type="GO" id="GO:0030599">
    <property type="term" value="F:pectinesterase activity"/>
    <property type="evidence" value="ECO:0007669"/>
    <property type="project" value="UniProtKB-UniRule"/>
</dbReference>
<dbReference type="SUPFAM" id="SSF101148">
    <property type="entry name" value="Plant invertase/pectin methylesterase inhibitor"/>
    <property type="match status" value="1"/>
</dbReference>
<evidence type="ECO:0000256" key="9">
    <source>
        <dbReference type="ARBA" id="ARBA00023085"/>
    </source>
</evidence>
<sequence>MVGELLLISDFPKKLANTTSDPRIKSSLGFCAELIDLAMDSLEETVSALEIGDVKKILNSKKIDDLHTSLSAVSTYHETCFDEVSTDPTISRTLKSAMQNSTEYTSNSLAIVARVLSTLRDFETPVHRRLLNSPNWVSPTVRRLLQDKNLTPNVTVAKDGSGDVKTVNEAVAKVPIKGKTMFLIYVKSGTYVENVELDKSKRHVMMYGDGKTKTIISGSHSNGVKGIGFIMRDIGIINTAGPTMGQAVAFRSESEASVYYRCSFDGYQDALYPHANTQFYRDCDVTGTVDFICGDAAAVFQNCTIRPRQPLPGQYNTITAQSRSKRDHKTGFSIQRCTISANGNVTAATYLGRPWKKFSTTVIMESTIGPLVKAEGWMAWDDKPNIFYGEYKNSGPGSDLTQRITWDSYKPVMSDAEAKKFTVATFLKGNDWLPATGVPYEST</sequence>
<dbReference type="NCBIfam" id="TIGR01614">
    <property type="entry name" value="PME_inhib"/>
    <property type="match status" value="1"/>
</dbReference>
<dbReference type="Pfam" id="PF01095">
    <property type="entry name" value="Pectinesterase"/>
    <property type="match status" value="1"/>
</dbReference>
<dbReference type="InterPro" id="IPR006501">
    <property type="entry name" value="Pectinesterase_inhib_dom"/>
</dbReference>
<comment type="catalytic activity">
    <reaction evidence="11">
        <text>[(1-&gt;4)-alpha-D-galacturonosyl methyl ester](n) + n H2O = [(1-&gt;4)-alpha-D-galacturonosyl](n) + n methanol + n H(+)</text>
        <dbReference type="Rhea" id="RHEA:22380"/>
        <dbReference type="Rhea" id="RHEA-COMP:14570"/>
        <dbReference type="Rhea" id="RHEA-COMP:14573"/>
        <dbReference type="ChEBI" id="CHEBI:15377"/>
        <dbReference type="ChEBI" id="CHEBI:15378"/>
        <dbReference type="ChEBI" id="CHEBI:17790"/>
        <dbReference type="ChEBI" id="CHEBI:140522"/>
        <dbReference type="ChEBI" id="CHEBI:140523"/>
        <dbReference type="EC" id="3.1.1.11"/>
    </reaction>
</comment>
<proteinExistence type="inferred from homology"/>
<dbReference type="Gene3D" id="1.20.140.40">
    <property type="entry name" value="Invertase/pectin methylesterase inhibitor family protein"/>
    <property type="match status" value="1"/>
</dbReference>
<comment type="similarity">
    <text evidence="3">In the N-terminal section; belongs to the PMEI family.</text>
</comment>
<evidence type="ECO:0000256" key="4">
    <source>
        <dbReference type="ARBA" id="ARBA00007786"/>
    </source>
</evidence>
<reference evidence="14" key="1">
    <citation type="journal article" date="2015" name="Nat. Plants">
        <title>Genome expansion of Arabis alpina linked with retrotransposition and reduced symmetric DNA methylation.</title>
        <authorList>
            <person name="Willing E.M."/>
            <person name="Rawat V."/>
            <person name="Mandakova T."/>
            <person name="Maumus F."/>
            <person name="James G.V."/>
            <person name="Nordstroem K.J."/>
            <person name="Becker C."/>
            <person name="Warthmann N."/>
            <person name="Chica C."/>
            <person name="Szarzynska B."/>
            <person name="Zytnicki M."/>
            <person name="Albani M.C."/>
            <person name="Kiefer C."/>
            <person name="Bergonzi S."/>
            <person name="Castaings L."/>
            <person name="Mateos J.L."/>
            <person name="Berns M.C."/>
            <person name="Bujdoso N."/>
            <person name="Piofczyk T."/>
            <person name="de Lorenzo L."/>
            <person name="Barrero-Sicilia C."/>
            <person name="Mateos I."/>
            <person name="Piednoel M."/>
            <person name="Hagmann J."/>
            <person name="Chen-Min-Tao R."/>
            <person name="Iglesias-Fernandez R."/>
            <person name="Schuster S.C."/>
            <person name="Alonso-Blanco C."/>
            <person name="Roudier F."/>
            <person name="Carbonero P."/>
            <person name="Paz-Ares J."/>
            <person name="Davis S.J."/>
            <person name="Pecinka A."/>
            <person name="Quesneville H."/>
            <person name="Colot V."/>
            <person name="Lysak M.A."/>
            <person name="Weigel D."/>
            <person name="Coupland G."/>
            <person name="Schneeberger K."/>
        </authorList>
    </citation>
    <scope>NUCLEOTIDE SEQUENCE [LARGE SCALE GENOMIC DNA]</scope>
    <source>
        <strain evidence="14">cv. Pajares</strain>
    </source>
</reference>
<evidence type="ECO:0000256" key="7">
    <source>
        <dbReference type="ARBA" id="ARBA00022525"/>
    </source>
</evidence>
<dbReference type="OMA" id="HRWNVMI"/>
<evidence type="ECO:0000313" key="13">
    <source>
        <dbReference type="EMBL" id="KFK24750.1"/>
    </source>
</evidence>
<dbReference type="InterPro" id="IPR018040">
    <property type="entry name" value="Pectinesterase_Tyr_AS"/>
</dbReference>
<protein>
    <recommendedName>
        <fullName evidence="5 11">Pectinesterase</fullName>
        <ecNumber evidence="5 11">3.1.1.11</ecNumber>
    </recommendedName>
</protein>
<dbReference type="GO" id="GO:0042545">
    <property type="term" value="P:cell wall modification"/>
    <property type="evidence" value="ECO:0007669"/>
    <property type="project" value="UniProtKB-UniRule"/>
</dbReference>
<dbReference type="InterPro" id="IPR035513">
    <property type="entry name" value="Invertase/methylesterase_inhib"/>
</dbReference>
<dbReference type="SMART" id="SM00856">
    <property type="entry name" value="PMEI"/>
    <property type="match status" value="1"/>
</dbReference>
<accession>A0A087G4E8</accession>
<dbReference type="GO" id="GO:0004857">
    <property type="term" value="F:enzyme inhibitor activity"/>
    <property type="evidence" value="ECO:0007669"/>
    <property type="project" value="InterPro"/>
</dbReference>
<evidence type="ECO:0000256" key="5">
    <source>
        <dbReference type="ARBA" id="ARBA00013229"/>
    </source>
</evidence>
<dbReference type="GO" id="GO:0045490">
    <property type="term" value="P:pectin catabolic process"/>
    <property type="evidence" value="ECO:0007669"/>
    <property type="project" value="UniProtKB-UniRule"/>
</dbReference>
<evidence type="ECO:0000256" key="2">
    <source>
        <dbReference type="ARBA" id="ARBA00005184"/>
    </source>
</evidence>
<dbReference type="InterPro" id="IPR012334">
    <property type="entry name" value="Pectin_lyas_fold"/>
</dbReference>
<keyword evidence="8 11" id="KW-0378">Hydrolase</keyword>
<dbReference type="Proteomes" id="UP000029120">
    <property type="component" value="Chromosome 8"/>
</dbReference>
<dbReference type="eggNOG" id="ENOG502RA2Q">
    <property type="taxonomic scope" value="Eukaryota"/>
</dbReference>
<dbReference type="SUPFAM" id="SSF51126">
    <property type="entry name" value="Pectin lyase-like"/>
    <property type="match status" value="1"/>
</dbReference>
<dbReference type="AlphaFoldDB" id="A0A087G4E8"/>
<dbReference type="InterPro" id="IPR000070">
    <property type="entry name" value="Pectinesterase_cat"/>
</dbReference>
<keyword evidence="7 11" id="KW-0964">Secreted</keyword>
<comment type="subcellular location">
    <subcellularLocation>
        <location evidence="1 11">Secreted</location>
        <location evidence="1 11">Cell wall</location>
    </subcellularLocation>
</comment>
<evidence type="ECO:0000256" key="3">
    <source>
        <dbReference type="ARBA" id="ARBA00006027"/>
    </source>
</evidence>
<dbReference type="FunFam" id="2.160.20.10:FF:000029">
    <property type="entry name" value="Pectinesterase 4"/>
    <property type="match status" value="1"/>
</dbReference>
<evidence type="ECO:0000256" key="6">
    <source>
        <dbReference type="ARBA" id="ARBA00022512"/>
    </source>
</evidence>
<evidence type="ECO:0000256" key="8">
    <source>
        <dbReference type="ARBA" id="ARBA00022801"/>
    </source>
</evidence>
<evidence type="ECO:0000259" key="12">
    <source>
        <dbReference type="SMART" id="SM00856"/>
    </source>
</evidence>